<dbReference type="SMART" id="SM00325">
    <property type="entry name" value="RhoGEF"/>
    <property type="match status" value="1"/>
</dbReference>
<dbReference type="Pfam" id="PF00130">
    <property type="entry name" value="C1_1"/>
    <property type="match status" value="1"/>
</dbReference>
<feature type="domain" description="Phorbol-ester/DAG-type" evidence="6">
    <location>
        <begin position="250"/>
        <end position="297"/>
    </location>
</feature>
<dbReference type="Pfam" id="PF00621">
    <property type="entry name" value="RhoGEF"/>
    <property type="match status" value="1"/>
</dbReference>
<dbReference type="Proteomes" id="UP000694865">
    <property type="component" value="Unplaced"/>
</dbReference>
<keyword evidence="2" id="KW-0863">Zinc-finger</keyword>
<dbReference type="InterPro" id="IPR051632">
    <property type="entry name" value="Rho_GEF"/>
</dbReference>
<feature type="domain" description="DH" evidence="5">
    <location>
        <begin position="437"/>
        <end position="616"/>
    </location>
</feature>
<feature type="region of interest" description="Disordered" evidence="4">
    <location>
        <begin position="197"/>
        <end position="251"/>
    </location>
</feature>
<dbReference type="InterPro" id="IPR035899">
    <property type="entry name" value="DBL_dom_sf"/>
</dbReference>
<dbReference type="PANTHER" id="PTHR13944:SF21">
    <property type="entry name" value="CYSTS, ISOFORM C"/>
    <property type="match status" value="1"/>
</dbReference>
<reference evidence="8" key="1">
    <citation type="submission" date="2025-08" db="UniProtKB">
        <authorList>
            <consortium name="RefSeq"/>
        </authorList>
    </citation>
    <scope>IDENTIFICATION</scope>
    <source>
        <tissue evidence="8">Testes</tissue>
    </source>
</reference>
<evidence type="ECO:0000256" key="1">
    <source>
        <dbReference type="ARBA" id="ARBA00022723"/>
    </source>
</evidence>
<dbReference type="SMART" id="SM00109">
    <property type="entry name" value="C1"/>
    <property type="match status" value="1"/>
</dbReference>
<accession>A0ABM0ML21</accession>
<dbReference type="SUPFAM" id="SSF48065">
    <property type="entry name" value="DBL homology domain (DH-domain)"/>
    <property type="match status" value="1"/>
</dbReference>
<dbReference type="Gene3D" id="1.20.900.10">
    <property type="entry name" value="Dbl homology (DH) domain"/>
    <property type="match status" value="1"/>
</dbReference>
<evidence type="ECO:0000256" key="4">
    <source>
        <dbReference type="SAM" id="MobiDB-lite"/>
    </source>
</evidence>
<gene>
    <name evidence="8" type="primary">LOC100367081</name>
</gene>
<dbReference type="GeneID" id="100367081"/>
<evidence type="ECO:0000256" key="3">
    <source>
        <dbReference type="ARBA" id="ARBA00022833"/>
    </source>
</evidence>
<dbReference type="RefSeq" id="XP_006820712.1">
    <property type="nucleotide sequence ID" value="XM_006820649.1"/>
</dbReference>
<sequence>MDWISMDILSIASVAFLLILVVSVLAYQIMMVHTTTLTGLEPEQQSTSVREKSEATVKSDDDINVNVMSPQCDVELKEQLGRPRTMSQGAEDVNDAFVVKQRIRGTLSVGTLPRYQGTIDARQDSASSDLESRKDRSTAYGSYLQLQELIKEHDKQHEKVVSDKYNDEILKDFMLRKKRTKARMSLTEFLTDPRNFQGDEDQSLAGKHGRSISGKTDSEKKSSSSMFNFFRKPSQRPRNKEKHKDKSKSTHHFVAVSVSNSAKCDYCDKPLVNKDAVKCQVCSINTHDTCKESIGPCSKVSKHPKDKPPAGSLRDKKFSVSTSELSKAISFTVKDKPRPLSFYYGQNSKSLPGYTVPKQPPITSTIGQPINEEMEDPSSQTNISETLSGSMESLDEDATDDAHYENDPDLVLKDEPESWSVMVDKKKKKGLSKLDIKRQDVIYEMIQTEKHHVRTLKIMQKIFCHGMRNELNMDPNIIDKMFPMLSEIIEINTSFLNALKFRQGRSVVVDKIGDVLVEQFSGENGERMKYAYGIFCAHQAEAVAIYKEYKSDKKFLAFIKKCSQNTLCRRWSIQECILAVTHRITKYPLLIEAIIKATKANKADYPLLQEANTLVK</sequence>
<evidence type="ECO:0000256" key="2">
    <source>
        <dbReference type="ARBA" id="ARBA00022771"/>
    </source>
</evidence>
<evidence type="ECO:0000259" key="6">
    <source>
        <dbReference type="PROSITE" id="PS50081"/>
    </source>
</evidence>
<dbReference type="PROSITE" id="PS50081">
    <property type="entry name" value="ZF_DAG_PE_2"/>
    <property type="match status" value="1"/>
</dbReference>
<dbReference type="SUPFAM" id="SSF57889">
    <property type="entry name" value="Cysteine-rich domain"/>
    <property type="match status" value="1"/>
</dbReference>
<proteinExistence type="predicted"/>
<dbReference type="InterPro" id="IPR002219">
    <property type="entry name" value="PKC_DAG/PE"/>
</dbReference>
<keyword evidence="3" id="KW-0862">Zinc</keyword>
<dbReference type="PANTHER" id="PTHR13944">
    <property type="entry name" value="AGAP007712-PA"/>
    <property type="match status" value="1"/>
</dbReference>
<evidence type="ECO:0000313" key="7">
    <source>
        <dbReference type="Proteomes" id="UP000694865"/>
    </source>
</evidence>
<keyword evidence="1" id="KW-0479">Metal-binding</keyword>
<feature type="region of interest" description="Disordered" evidence="4">
    <location>
        <begin position="353"/>
        <end position="385"/>
    </location>
</feature>
<name>A0ABM0ML21_SACKO</name>
<feature type="non-terminal residue" evidence="8">
    <location>
        <position position="616"/>
    </location>
</feature>
<feature type="region of interest" description="Disordered" evidence="4">
    <location>
        <begin position="295"/>
        <end position="318"/>
    </location>
</feature>
<evidence type="ECO:0000259" key="5">
    <source>
        <dbReference type="PROSITE" id="PS50010"/>
    </source>
</evidence>
<dbReference type="CDD" id="cd20815">
    <property type="entry name" value="C1_p190RhoGEF-like"/>
    <property type="match status" value="1"/>
</dbReference>
<evidence type="ECO:0000313" key="8">
    <source>
        <dbReference type="RefSeq" id="XP_006820712.1"/>
    </source>
</evidence>
<dbReference type="InterPro" id="IPR046349">
    <property type="entry name" value="C1-like_sf"/>
</dbReference>
<keyword evidence="7" id="KW-1185">Reference proteome</keyword>
<protein>
    <submittedName>
        <fullName evidence="8">Rho guanine nucleotide exchange factor 28-like</fullName>
    </submittedName>
</protein>
<dbReference type="CDD" id="cd00160">
    <property type="entry name" value="RhoGEF"/>
    <property type="match status" value="1"/>
</dbReference>
<dbReference type="InterPro" id="IPR000219">
    <property type="entry name" value="DH_dom"/>
</dbReference>
<dbReference type="PROSITE" id="PS00479">
    <property type="entry name" value="ZF_DAG_PE_1"/>
    <property type="match status" value="1"/>
</dbReference>
<dbReference type="Gene3D" id="3.30.60.20">
    <property type="match status" value="1"/>
</dbReference>
<organism evidence="7 8">
    <name type="scientific">Saccoglossus kowalevskii</name>
    <name type="common">Acorn worm</name>
    <dbReference type="NCBI Taxonomy" id="10224"/>
    <lineage>
        <taxon>Eukaryota</taxon>
        <taxon>Metazoa</taxon>
        <taxon>Hemichordata</taxon>
        <taxon>Enteropneusta</taxon>
        <taxon>Harrimaniidae</taxon>
        <taxon>Saccoglossus</taxon>
    </lineage>
</organism>
<dbReference type="PROSITE" id="PS50010">
    <property type="entry name" value="DH_2"/>
    <property type="match status" value="1"/>
</dbReference>